<reference evidence="5 6" key="1">
    <citation type="journal article" date="2016" name="Nat. Commun.">
        <title>Thousands of microbial genomes shed light on interconnected biogeochemical processes in an aquifer system.</title>
        <authorList>
            <person name="Anantharaman K."/>
            <person name="Brown C.T."/>
            <person name="Hug L.A."/>
            <person name="Sharon I."/>
            <person name="Castelle C.J."/>
            <person name="Probst A.J."/>
            <person name="Thomas B.C."/>
            <person name="Singh A."/>
            <person name="Wilkins M.J."/>
            <person name="Karaoz U."/>
            <person name="Brodie E.L."/>
            <person name="Williams K.H."/>
            <person name="Hubbard S.S."/>
            <person name="Banfield J.F."/>
        </authorList>
    </citation>
    <scope>NUCLEOTIDE SEQUENCE [LARGE SCALE GENOMIC DNA]</scope>
    <source>
        <strain evidence="6">RBG_16_55_9</strain>
    </source>
</reference>
<dbReference type="PANTHER" id="PTHR30290:SF9">
    <property type="entry name" value="OLIGOPEPTIDE-BINDING PROTEIN APPA"/>
    <property type="match status" value="1"/>
</dbReference>
<protein>
    <recommendedName>
        <fullName evidence="4">Solute-binding protein family 5 domain-containing protein</fullName>
    </recommendedName>
</protein>
<dbReference type="GO" id="GO:0015833">
    <property type="term" value="P:peptide transport"/>
    <property type="evidence" value="ECO:0007669"/>
    <property type="project" value="TreeGrafter"/>
</dbReference>
<evidence type="ECO:0000256" key="2">
    <source>
        <dbReference type="ARBA" id="ARBA00022448"/>
    </source>
</evidence>
<comment type="similarity">
    <text evidence="1">Belongs to the bacterial solute-binding protein 5 family.</text>
</comment>
<dbReference type="PANTHER" id="PTHR30290">
    <property type="entry name" value="PERIPLASMIC BINDING COMPONENT OF ABC TRANSPORTER"/>
    <property type="match status" value="1"/>
</dbReference>
<organism evidence="5 6">
    <name type="scientific">Fraserbacteria sp. (strain RBG_16_55_9)</name>
    <dbReference type="NCBI Taxonomy" id="1817864"/>
    <lineage>
        <taxon>Bacteria</taxon>
        <taxon>Candidatus Fraseribacteriota</taxon>
    </lineage>
</organism>
<dbReference type="Proteomes" id="UP000179157">
    <property type="component" value="Unassembled WGS sequence"/>
</dbReference>
<dbReference type="SUPFAM" id="SSF53850">
    <property type="entry name" value="Periplasmic binding protein-like II"/>
    <property type="match status" value="1"/>
</dbReference>
<evidence type="ECO:0000313" key="6">
    <source>
        <dbReference type="Proteomes" id="UP000179157"/>
    </source>
</evidence>
<evidence type="ECO:0000256" key="3">
    <source>
        <dbReference type="ARBA" id="ARBA00022729"/>
    </source>
</evidence>
<evidence type="ECO:0000259" key="4">
    <source>
        <dbReference type="Pfam" id="PF00496"/>
    </source>
</evidence>
<feature type="domain" description="Solute-binding protein family 5" evidence="4">
    <location>
        <begin position="4"/>
        <end position="148"/>
    </location>
</feature>
<dbReference type="Gene3D" id="3.10.105.10">
    <property type="entry name" value="Dipeptide-binding Protein, Domain 3"/>
    <property type="match status" value="1"/>
</dbReference>
<dbReference type="GO" id="GO:1904680">
    <property type="term" value="F:peptide transmembrane transporter activity"/>
    <property type="evidence" value="ECO:0007669"/>
    <property type="project" value="TreeGrafter"/>
</dbReference>
<evidence type="ECO:0000256" key="1">
    <source>
        <dbReference type="ARBA" id="ARBA00005695"/>
    </source>
</evidence>
<keyword evidence="2" id="KW-0813">Transport</keyword>
<dbReference type="AlphaFoldDB" id="A0A1F5V227"/>
<dbReference type="Pfam" id="PF00496">
    <property type="entry name" value="SBP_bac_5"/>
    <property type="match status" value="1"/>
</dbReference>
<proteinExistence type="inferred from homology"/>
<name>A0A1F5V227_FRAXR</name>
<keyword evidence="3" id="KW-0732">Signal</keyword>
<sequence>MDSNVITFNQDTEDLDLRALFRDVRFRQAMAYAANRQGMISANLNSLGESRYGPGISETFWIGDATGFPSFGFNLGQGAQLLDQIGLQKDAQGMRHFADGALVEFTMLTVQGSTVLTNDAVLFANDLAKIGVKVNVRPLDLNAVIDQLVGSRPPQYEAVRITINGGDGDPNLLRAVYQSTGTLHFWKYSDETGQDVPDWQLQVDRLLEQQAQSLDLSERYDLLSQFQTVVAQNQPMIFLYNAQGLEAYRADRVGNFTGTVQNTTLLNPEIVFRK</sequence>
<dbReference type="InterPro" id="IPR000914">
    <property type="entry name" value="SBP_5_dom"/>
</dbReference>
<dbReference type="STRING" id="1817864.A2Z21_07690"/>
<comment type="caution">
    <text evidence="5">The sequence shown here is derived from an EMBL/GenBank/DDBJ whole genome shotgun (WGS) entry which is preliminary data.</text>
</comment>
<accession>A0A1F5V227</accession>
<dbReference type="InterPro" id="IPR039424">
    <property type="entry name" value="SBP_5"/>
</dbReference>
<evidence type="ECO:0000313" key="5">
    <source>
        <dbReference type="EMBL" id="OGF57469.1"/>
    </source>
</evidence>
<dbReference type="EMBL" id="MFGX01000012">
    <property type="protein sequence ID" value="OGF57469.1"/>
    <property type="molecule type" value="Genomic_DNA"/>
</dbReference>
<gene>
    <name evidence="5" type="ORF">A2Z21_07690</name>
</gene>